<reference evidence="3 4" key="1">
    <citation type="submission" date="2016-01" db="EMBL/GenBank/DDBJ databases">
        <title>Biosynthesis of antibiotic leucinostatins and their inhibition on Phytophthora in bio-control Purpureocillium lilacinum.</title>
        <authorList>
            <person name="Wang G."/>
            <person name="Liu Z."/>
            <person name="Lin R."/>
            <person name="Li E."/>
            <person name="Mao Z."/>
            <person name="Ling J."/>
            <person name="Yin W."/>
            <person name="Xie B."/>
        </authorList>
    </citation>
    <scope>NUCLEOTIDE SEQUENCE [LARGE SCALE GENOMIC DNA]</scope>
    <source>
        <strain evidence="3">PLBJ-1</strain>
    </source>
</reference>
<protein>
    <submittedName>
        <fullName evidence="3">Uncharacterized protein</fullName>
    </submittedName>
</protein>
<feature type="compositionally biased region" description="Polar residues" evidence="1">
    <location>
        <begin position="273"/>
        <end position="286"/>
    </location>
</feature>
<organism evidence="3 4">
    <name type="scientific">Purpureocillium lilacinum</name>
    <name type="common">Paecilomyces lilacinus</name>
    <dbReference type="NCBI Taxonomy" id="33203"/>
    <lineage>
        <taxon>Eukaryota</taxon>
        <taxon>Fungi</taxon>
        <taxon>Dikarya</taxon>
        <taxon>Ascomycota</taxon>
        <taxon>Pezizomycotina</taxon>
        <taxon>Sordariomycetes</taxon>
        <taxon>Hypocreomycetidae</taxon>
        <taxon>Hypocreales</taxon>
        <taxon>Ophiocordycipitaceae</taxon>
        <taxon>Purpureocillium</taxon>
    </lineage>
</organism>
<sequence length="427" mass="48143">MDNPNPNPNAGGRGSDPQHTMSRAEYSRNVRAAIEEKRQQALHNRQRFEPIVHEQLQRLFSDYEPPLYARLRGFGRDQTLALAESTVSSLAAANSRAFSDTETQALTEHFVDSIHTMLIWKWAMTGLAAYMTYRGRNTWRFPFLRPKMDGRMNPVTGGPHVKVMWHSARFVAYYGVIWLLGEPIFQGANFMRYRAAMEQDPRLASMLRDGKARAQEIYDQGSHGQVATPGDRYGSSGDQYGNSGDQYGGSGEQYGDQWRSESQPQRPAGSIPAQAQSAWTQYRSPESQQSQQSSPQQDSWDSFSDVDDASPVAPSTQGQQDASARYGGGSAWDRVRQQAQYQPRRGSQQQQQQQPQQSWQAPQATGGWASEDDASPQRGPRDSYSFSNADEERAVAKGQAQREFDQLLERERRGTDQEQGSSWGRRR</sequence>
<dbReference type="Proteomes" id="UP000078240">
    <property type="component" value="Unassembled WGS sequence"/>
</dbReference>
<name>A0A179GWD5_PURLI</name>
<feature type="region of interest" description="Disordered" evidence="1">
    <location>
        <begin position="218"/>
        <end position="427"/>
    </location>
</feature>
<feature type="compositionally biased region" description="Low complexity" evidence="1">
    <location>
        <begin position="337"/>
        <end position="364"/>
    </location>
</feature>
<dbReference type="Proteomes" id="UP001287286">
    <property type="component" value="Unassembled WGS sequence"/>
</dbReference>
<dbReference type="AlphaFoldDB" id="A0A179GWD5"/>
<feature type="compositionally biased region" description="Polar residues" evidence="1">
    <location>
        <begin position="417"/>
        <end position="427"/>
    </location>
</feature>
<reference evidence="2 5" key="3">
    <citation type="journal article" date="2024" name="Microbiol. Resour. Announc.">
        <title>Genome annotations for the ascomycete fungi Trichoderma harzianum, Trichoderma aggressivum, and Purpureocillium lilacinum.</title>
        <authorList>
            <person name="Beijen E.P.W."/>
            <person name="Ohm R.A."/>
        </authorList>
    </citation>
    <scope>NUCLEOTIDE SEQUENCE [LARGE SCALE GENOMIC DNA]</scope>
    <source>
        <strain evidence="2 5">CBS 150709</strain>
    </source>
</reference>
<dbReference type="OrthoDB" id="4204700at2759"/>
<feature type="compositionally biased region" description="Low complexity" evidence="1">
    <location>
        <begin position="287"/>
        <end position="303"/>
    </location>
</feature>
<comment type="caution">
    <text evidence="3">The sequence shown here is derived from an EMBL/GenBank/DDBJ whole genome shotgun (WGS) entry which is preliminary data.</text>
</comment>
<evidence type="ECO:0000313" key="3">
    <source>
        <dbReference type="EMBL" id="OAQ82214.1"/>
    </source>
</evidence>
<dbReference type="EMBL" id="JAWRVI010000021">
    <property type="protein sequence ID" value="KAK4089143.1"/>
    <property type="molecule type" value="Genomic_DNA"/>
</dbReference>
<feature type="compositionally biased region" description="Polar residues" evidence="1">
    <location>
        <begin position="236"/>
        <end position="245"/>
    </location>
</feature>
<feature type="compositionally biased region" description="Basic and acidic residues" evidence="1">
    <location>
        <begin position="390"/>
        <end position="416"/>
    </location>
</feature>
<evidence type="ECO:0000313" key="4">
    <source>
        <dbReference type="Proteomes" id="UP000078240"/>
    </source>
</evidence>
<evidence type="ECO:0000313" key="2">
    <source>
        <dbReference type="EMBL" id="KAK4089143.1"/>
    </source>
</evidence>
<evidence type="ECO:0000313" key="5">
    <source>
        <dbReference type="Proteomes" id="UP001287286"/>
    </source>
</evidence>
<evidence type="ECO:0000256" key="1">
    <source>
        <dbReference type="SAM" id="MobiDB-lite"/>
    </source>
</evidence>
<keyword evidence="5" id="KW-1185">Reference proteome</keyword>
<reference evidence="2" key="2">
    <citation type="submission" date="2023-11" db="EMBL/GenBank/DDBJ databases">
        <authorList>
            <person name="Beijen E."/>
            <person name="Ohm R.A."/>
        </authorList>
    </citation>
    <scope>NUCLEOTIDE SEQUENCE</scope>
    <source>
        <strain evidence="2">CBS 150709</strain>
    </source>
</reference>
<accession>A0A179GWD5</accession>
<feature type="compositionally biased region" description="Polar residues" evidence="1">
    <location>
        <begin position="313"/>
        <end position="322"/>
    </location>
</feature>
<proteinExistence type="predicted"/>
<dbReference type="EMBL" id="LSBH01000003">
    <property type="protein sequence ID" value="OAQ82214.1"/>
    <property type="molecule type" value="Genomic_DNA"/>
</dbReference>
<gene>
    <name evidence="2" type="ORF">Purlil1_6576</name>
    <name evidence="3" type="ORF">VFPBJ_04798</name>
</gene>
<feature type="region of interest" description="Disordered" evidence="1">
    <location>
        <begin position="1"/>
        <end position="22"/>
    </location>
</feature>